<gene>
    <name evidence="4" type="ORF">DXX94_00685</name>
</gene>
<evidence type="ECO:0000256" key="1">
    <source>
        <dbReference type="ARBA" id="ARBA00010333"/>
    </source>
</evidence>
<reference evidence="5" key="1">
    <citation type="submission" date="2018-08" db="EMBL/GenBank/DDBJ databases">
        <title>Thalassotalea euphylliae genome.</title>
        <authorList>
            <person name="Summers S."/>
            <person name="Rice S.A."/>
            <person name="Freckelton M.L."/>
            <person name="Nedved B.T."/>
            <person name="Hadfield M.G."/>
        </authorList>
    </citation>
    <scope>NUCLEOTIDE SEQUENCE [LARGE SCALE GENOMIC DNA]</scope>
    <source>
        <strain evidence="5">H3</strain>
    </source>
</reference>
<dbReference type="InterPro" id="IPR001638">
    <property type="entry name" value="Solute-binding_3/MltF_N"/>
</dbReference>
<accession>A0A3E0TY02</accession>
<dbReference type="PANTHER" id="PTHR35936">
    <property type="entry name" value="MEMBRANE-BOUND LYTIC MUREIN TRANSGLYCOSYLASE F"/>
    <property type="match status" value="1"/>
</dbReference>
<dbReference type="SUPFAM" id="SSF53850">
    <property type="entry name" value="Periplasmic binding protein-like II"/>
    <property type="match status" value="1"/>
</dbReference>
<evidence type="ECO:0000313" key="4">
    <source>
        <dbReference type="EMBL" id="REL29359.1"/>
    </source>
</evidence>
<comment type="similarity">
    <text evidence="1">Belongs to the bacterial solute-binding protein 3 family.</text>
</comment>
<sequence>MANNLSIKALLTTTFLTFSLFCTKTPAREHINIGYGVNNSPPYALIEQEQLTGGVIYDIAVQVAKELDLDTNFVFLPRTRVEQYLLDGTLDVYFISNPKWITAPEIIWSEPMFDEQNVIVQLSGEQDYTKLSDLYEKRIGTVHGYIYPALTGSFERQDIYRSDVKSLLDNFQRLDKGWIDGFVGSDILIHHALQKSGEDERFQIASYLVSHHEIRTAISPKSKISVAKLLAVINRLTSDGVIDKILAGYIEH</sequence>
<keyword evidence="2" id="KW-0732">Signal</keyword>
<dbReference type="PANTHER" id="PTHR35936:SF6">
    <property type="entry name" value="AMINO ACID ABC TRANSPORTER SUBSTRATE-BINDING PAAT FAMILY PROTEIN"/>
    <property type="match status" value="1"/>
</dbReference>
<evidence type="ECO:0000256" key="2">
    <source>
        <dbReference type="ARBA" id="ARBA00022729"/>
    </source>
</evidence>
<dbReference type="Gene3D" id="3.40.190.10">
    <property type="entry name" value="Periplasmic binding protein-like II"/>
    <property type="match status" value="2"/>
</dbReference>
<feature type="domain" description="Solute-binding protein family 3/N-terminal" evidence="3">
    <location>
        <begin position="36"/>
        <end position="251"/>
    </location>
</feature>
<proteinExistence type="inferred from homology"/>
<organism evidence="4 5">
    <name type="scientific">Thalassotalea euphylliae</name>
    <dbReference type="NCBI Taxonomy" id="1655234"/>
    <lineage>
        <taxon>Bacteria</taxon>
        <taxon>Pseudomonadati</taxon>
        <taxon>Pseudomonadota</taxon>
        <taxon>Gammaproteobacteria</taxon>
        <taxon>Alteromonadales</taxon>
        <taxon>Colwelliaceae</taxon>
        <taxon>Thalassotalea</taxon>
    </lineage>
</organism>
<comment type="caution">
    <text evidence="4">The sequence shown here is derived from an EMBL/GenBank/DDBJ whole genome shotgun (WGS) entry which is preliminary data.</text>
</comment>
<dbReference type="AlphaFoldDB" id="A0A3E0TY02"/>
<keyword evidence="5" id="KW-1185">Reference proteome</keyword>
<dbReference type="Pfam" id="PF00497">
    <property type="entry name" value="SBP_bac_3"/>
    <property type="match status" value="1"/>
</dbReference>
<evidence type="ECO:0000259" key="3">
    <source>
        <dbReference type="Pfam" id="PF00497"/>
    </source>
</evidence>
<protein>
    <recommendedName>
        <fullName evidence="3">Solute-binding protein family 3/N-terminal domain-containing protein</fullName>
    </recommendedName>
</protein>
<dbReference type="Proteomes" id="UP000256899">
    <property type="component" value="Unassembled WGS sequence"/>
</dbReference>
<name>A0A3E0TY02_9GAMM</name>
<evidence type="ECO:0000313" key="5">
    <source>
        <dbReference type="Proteomes" id="UP000256899"/>
    </source>
</evidence>
<dbReference type="EMBL" id="QUOT01000001">
    <property type="protein sequence ID" value="REL29359.1"/>
    <property type="molecule type" value="Genomic_DNA"/>
</dbReference>